<feature type="region of interest" description="Disordered" evidence="1">
    <location>
        <begin position="1"/>
        <end position="23"/>
    </location>
</feature>
<accession>A0A2V2N524</accession>
<proteinExistence type="predicted"/>
<dbReference type="AlphaFoldDB" id="A0A2V2N524"/>
<sequence length="234" mass="24906">MATKPAPRKTVKKPVKPVAKPKQVQESVNTSEIADLKKIIDMQAKQLLQLNKTVGTLQTELKEVKVKIASDVAKPASVTPAKAPAKSAATKASPAKAAPVKSISKAKTQAKKASATPAKAPVKSTATKTSPVRRGAAKAKTPAPEQTTAPVKVPAKRGRKLVQPALDTMVPVPVSVSERLNALTATKKITQTKFAEEVDVPPNLIFDIAAQKMKTISLERIQKITTALKKYETK</sequence>
<dbReference type="SUPFAM" id="SSF47413">
    <property type="entry name" value="lambda repressor-like DNA-binding domains"/>
    <property type="match status" value="1"/>
</dbReference>
<reference evidence="2 3" key="1">
    <citation type="submission" date="2018-05" db="EMBL/GenBank/DDBJ databases">
        <title>Draft genome of Methanospirillum lacunae Ki8-1.</title>
        <authorList>
            <person name="Dueholm M.S."/>
            <person name="Nielsen P.H."/>
            <person name="Bakmann L.F."/>
            <person name="Otzen D.E."/>
        </authorList>
    </citation>
    <scope>NUCLEOTIDE SEQUENCE [LARGE SCALE GENOMIC DNA]</scope>
    <source>
        <strain evidence="2 3">Ki8-1</strain>
    </source>
</reference>
<gene>
    <name evidence="2" type="ORF">DK846_12245</name>
</gene>
<dbReference type="InterPro" id="IPR010982">
    <property type="entry name" value="Lambda_DNA-bd_dom_sf"/>
</dbReference>
<dbReference type="GO" id="GO:0003677">
    <property type="term" value="F:DNA binding"/>
    <property type="evidence" value="ECO:0007669"/>
    <property type="project" value="InterPro"/>
</dbReference>
<dbReference type="EMBL" id="QGMY01000008">
    <property type="protein sequence ID" value="PWR71618.1"/>
    <property type="molecule type" value="Genomic_DNA"/>
</dbReference>
<evidence type="ECO:0000313" key="3">
    <source>
        <dbReference type="Proteomes" id="UP000245657"/>
    </source>
</evidence>
<feature type="compositionally biased region" description="Basic residues" evidence="1">
    <location>
        <begin position="1"/>
        <end position="15"/>
    </location>
</feature>
<comment type="caution">
    <text evidence="2">The sequence shown here is derived from an EMBL/GenBank/DDBJ whole genome shotgun (WGS) entry which is preliminary data.</text>
</comment>
<evidence type="ECO:0000256" key="1">
    <source>
        <dbReference type="SAM" id="MobiDB-lite"/>
    </source>
</evidence>
<dbReference type="RefSeq" id="WP_109969237.1">
    <property type="nucleotide sequence ID" value="NZ_CP176093.1"/>
</dbReference>
<dbReference type="GeneID" id="97550224"/>
<protein>
    <submittedName>
        <fullName evidence="2">Uncharacterized protein</fullName>
    </submittedName>
</protein>
<keyword evidence="3" id="KW-1185">Reference proteome</keyword>
<feature type="region of interest" description="Disordered" evidence="1">
    <location>
        <begin position="75"/>
        <end position="156"/>
    </location>
</feature>
<evidence type="ECO:0000313" key="2">
    <source>
        <dbReference type="EMBL" id="PWR71618.1"/>
    </source>
</evidence>
<organism evidence="2 3">
    <name type="scientific">Methanospirillum lacunae</name>
    <dbReference type="NCBI Taxonomy" id="668570"/>
    <lineage>
        <taxon>Archaea</taxon>
        <taxon>Methanobacteriati</taxon>
        <taxon>Methanobacteriota</taxon>
        <taxon>Stenosarchaea group</taxon>
        <taxon>Methanomicrobia</taxon>
        <taxon>Methanomicrobiales</taxon>
        <taxon>Methanospirillaceae</taxon>
        <taxon>Methanospirillum</taxon>
    </lineage>
</organism>
<name>A0A2V2N524_9EURY</name>
<feature type="compositionally biased region" description="Low complexity" evidence="1">
    <location>
        <begin position="75"/>
        <end position="124"/>
    </location>
</feature>
<dbReference type="Proteomes" id="UP000245657">
    <property type="component" value="Unassembled WGS sequence"/>
</dbReference>